<evidence type="ECO:0000256" key="6">
    <source>
        <dbReference type="ARBA" id="ARBA00022723"/>
    </source>
</evidence>
<feature type="transmembrane region" description="Helical" evidence="12">
    <location>
        <begin position="224"/>
        <end position="250"/>
    </location>
</feature>
<keyword evidence="11 12" id="KW-0472">Membrane</keyword>
<feature type="domain" description="Fatty acid desaturase" evidence="13">
    <location>
        <begin position="71"/>
        <end position="366"/>
    </location>
</feature>
<evidence type="ECO:0000256" key="4">
    <source>
        <dbReference type="ARBA" id="ARBA00022617"/>
    </source>
</evidence>
<comment type="pathway">
    <text evidence="2">Lipid metabolism.</text>
</comment>
<evidence type="ECO:0000313" key="14">
    <source>
        <dbReference type="EMBL" id="QHT33239.1"/>
    </source>
</evidence>
<dbReference type="InterPro" id="IPR005804">
    <property type="entry name" value="FA_desaturase_dom"/>
</dbReference>
<evidence type="ECO:0000256" key="12">
    <source>
        <dbReference type="SAM" id="Phobius"/>
    </source>
</evidence>
<dbReference type="InterPro" id="IPR012171">
    <property type="entry name" value="Fatty_acid_desaturase"/>
</dbReference>
<proteinExistence type="inferred from homology"/>
<feature type="transmembrane region" description="Helical" evidence="12">
    <location>
        <begin position="161"/>
        <end position="180"/>
    </location>
</feature>
<dbReference type="GO" id="GO:0046872">
    <property type="term" value="F:metal ion binding"/>
    <property type="evidence" value="ECO:0007669"/>
    <property type="project" value="UniProtKB-KW"/>
</dbReference>
<dbReference type="PANTHER" id="PTHR19353:SF30">
    <property type="entry name" value="DELTA 8-(E)-SPHINGOLIPID DESATURASE"/>
    <property type="match status" value="1"/>
</dbReference>
<keyword evidence="9" id="KW-0408">Iron</keyword>
<keyword evidence="6" id="KW-0479">Metal-binding</keyword>
<dbReference type="GO" id="GO:0016020">
    <property type="term" value="C:membrane"/>
    <property type="evidence" value="ECO:0007669"/>
    <property type="project" value="UniProtKB-SubCell"/>
</dbReference>
<comment type="similarity">
    <text evidence="3">Belongs to the fatty acid desaturase type 1 family.</text>
</comment>
<sequence>MEAIEVNETGIIRDKRFNKWAAEIREIREKIIEDTTIKQKSVNHLEKIIMFNSIIFYTGLFCSFLEYSYVFPWLFMGLSISSHWTTVSHHISHGGYNEQKKYNRFTYGVKMRRFIDWIDYILPEAWSCEHNIYHHYKLNEYNDPDNVQNNLIILRTMNAPYIVKYGIILFFAATWRLFYYSPNSYKYYKASKMKYTIKEEEYKQITLFGMVMNDWPYWVSKTEYIMLVLLPFILYRITCFIAVYLLYVYFPHIITYNRLQNVVINYIIADLLCNIHTFAIIVPNHSGKDMYLYKTPVKGKSDEWLLRQCISSTNYATGNDVIDYLQGWLNYQIEHHLFPDMSAYEYQLIQKDVERVCNKYGIPYISESILVRLWKTIKIMTGQETIPYFEGSVLEKYVNEYIS</sequence>
<evidence type="ECO:0000256" key="2">
    <source>
        <dbReference type="ARBA" id="ARBA00005189"/>
    </source>
</evidence>
<keyword evidence="4" id="KW-0349">Heme</keyword>
<keyword evidence="5 12" id="KW-0812">Transmembrane</keyword>
<evidence type="ECO:0000256" key="5">
    <source>
        <dbReference type="ARBA" id="ARBA00022692"/>
    </source>
</evidence>
<dbReference type="Pfam" id="PF00487">
    <property type="entry name" value="FA_desaturase"/>
    <property type="match status" value="1"/>
</dbReference>
<dbReference type="PANTHER" id="PTHR19353">
    <property type="entry name" value="FATTY ACID DESATURASE 2"/>
    <property type="match status" value="1"/>
</dbReference>
<evidence type="ECO:0000256" key="9">
    <source>
        <dbReference type="ARBA" id="ARBA00023004"/>
    </source>
</evidence>
<feature type="transmembrane region" description="Helical" evidence="12">
    <location>
        <begin position="48"/>
        <end position="69"/>
    </location>
</feature>
<evidence type="ECO:0000256" key="11">
    <source>
        <dbReference type="ARBA" id="ARBA00023136"/>
    </source>
</evidence>
<comment type="subcellular location">
    <subcellularLocation>
        <location evidence="1">Membrane</location>
        <topology evidence="1">Multi-pass membrane protein</topology>
    </subcellularLocation>
</comment>
<evidence type="ECO:0000259" key="13">
    <source>
        <dbReference type="Pfam" id="PF00487"/>
    </source>
</evidence>
<name>A0A6C0EY58_9ZZZZ</name>
<keyword evidence="10" id="KW-0443">Lipid metabolism</keyword>
<dbReference type="GO" id="GO:0006629">
    <property type="term" value="P:lipid metabolic process"/>
    <property type="evidence" value="ECO:0007669"/>
    <property type="project" value="UniProtKB-KW"/>
</dbReference>
<evidence type="ECO:0000256" key="10">
    <source>
        <dbReference type="ARBA" id="ARBA00023098"/>
    </source>
</evidence>
<reference evidence="14" key="1">
    <citation type="journal article" date="2020" name="Nature">
        <title>Giant virus diversity and host interactions through global metagenomics.</title>
        <authorList>
            <person name="Schulz F."/>
            <person name="Roux S."/>
            <person name="Paez-Espino D."/>
            <person name="Jungbluth S."/>
            <person name="Walsh D.A."/>
            <person name="Denef V.J."/>
            <person name="McMahon K.D."/>
            <person name="Konstantinidis K.T."/>
            <person name="Eloe-Fadrosh E.A."/>
            <person name="Kyrpides N.C."/>
            <person name="Woyke T."/>
        </authorList>
    </citation>
    <scope>NUCLEOTIDE SEQUENCE</scope>
    <source>
        <strain evidence="14">GVMAG-M-3300009161-34</strain>
    </source>
</reference>
<dbReference type="AlphaFoldDB" id="A0A6C0EY58"/>
<evidence type="ECO:0000256" key="1">
    <source>
        <dbReference type="ARBA" id="ARBA00004141"/>
    </source>
</evidence>
<dbReference type="GO" id="GO:0016717">
    <property type="term" value="F:oxidoreductase activity, acting on paired donors, with oxidation of a pair of donors resulting in the reduction of molecular oxygen to two molecules of water"/>
    <property type="evidence" value="ECO:0007669"/>
    <property type="project" value="TreeGrafter"/>
</dbReference>
<keyword evidence="8" id="KW-0560">Oxidoreductase</keyword>
<evidence type="ECO:0000256" key="3">
    <source>
        <dbReference type="ARBA" id="ARBA00009295"/>
    </source>
</evidence>
<dbReference type="EMBL" id="MN738961">
    <property type="protein sequence ID" value="QHT33239.1"/>
    <property type="molecule type" value="Genomic_DNA"/>
</dbReference>
<feature type="transmembrane region" description="Helical" evidence="12">
    <location>
        <begin position="262"/>
        <end position="282"/>
    </location>
</feature>
<protein>
    <recommendedName>
        <fullName evidence="13">Fatty acid desaturase domain-containing protein</fullName>
    </recommendedName>
</protein>
<dbReference type="CDD" id="cd01060">
    <property type="entry name" value="Membrane-FADS-like"/>
    <property type="match status" value="1"/>
</dbReference>
<evidence type="ECO:0000256" key="8">
    <source>
        <dbReference type="ARBA" id="ARBA00023002"/>
    </source>
</evidence>
<organism evidence="14">
    <name type="scientific">viral metagenome</name>
    <dbReference type="NCBI Taxonomy" id="1070528"/>
    <lineage>
        <taxon>unclassified sequences</taxon>
        <taxon>metagenomes</taxon>
        <taxon>organismal metagenomes</taxon>
    </lineage>
</organism>
<evidence type="ECO:0000256" key="7">
    <source>
        <dbReference type="ARBA" id="ARBA00022989"/>
    </source>
</evidence>
<keyword evidence="7 12" id="KW-1133">Transmembrane helix</keyword>
<accession>A0A6C0EY58</accession>